<keyword evidence="11" id="KW-0456">Lyase</keyword>
<protein>
    <submittedName>
        <fullName evidence="10">Polygalacturonase</fullName>
        <ecNumber evidence="10">3.2.1.15</ecNumber>
    </submittedName>
    <submittedName>
        <fullName evidence="11">Putative glycoside hydrolase, family 28, Pectin lyase fold/virulence factor</fullName>
    </submittedName>
</protein>
<evidence type="ECO:0000256" key="4">
    <source>
        <dbReference type="ARBA" id="ARBA00022525"/>
    </source>
</evidence>
<evidence type="ECO:0000256" key="7">
    <source>
        <dbReference type="ARBA" id="ARBA00023316"/>
    </source>
</evidence>
<reference evidence="11" key="2">
    <citation type="submission" date="2017-02" db="EMBL/GenBank/DDBJ databases">
        <title>Sunflower complete genome.</title>
        <authorList>
            <person name="Langlade N."/>
            <person name="Munos S."/>
        </authorList>
    </citation>
    <scope>NUCLEOTIDE SEQUENCE [LARGE SCALE GENOMIC DNA]</scope>
    <source>
        <tissue evidence="11">Leaves</tissue>
    </source>
</reference>
<evidence type="ECO:0000256" key="3">
    <source>
        <dbReference type="ARBA" id="ARBA00022512"/>
    </source>
</evidence>
<dbReference type="Pfam" id="PF00295">
    <property type="entry name" value="Glyco_hydro_28"/>
    <property type="match status" value="1"/>
</dbReference>
<evidence type="ECO:0000313" key="10">
    <source>
        <dbReference type="EMBL" id="KAF5816581.1"/>
    </source>
</evidence>
<dbReference type="Gramene" id="mRNA:HanXRQr2_Chr03g0135851">
    <property type="protein sequence ID" value="mRNA:HanXRQr2_Chr03g0135851"/>
    <property type="gene ID" value="HanXRQr2_Chr03g0135851"/>
</dbReference>
<dbReference type="InterPro" id="IPR000743">
    <property type="entry name" value="Glyco_hydro_28"/>
</dbReference>
<keyword evidence="6 9" id="KW-0326">Glycosidase</keyword>
<reference evidence="10" key="3">
    <citation type="submission" date="2020-06" db="EMBL/GenBank/DDBJ databases">
        <title>Helianthus annuus Genome sequencing and assembly Release 2.</title>
        <authorList>
            <person name="Gouzy J."/>
            <person name="Langlade N."/>
            <person name="Munos S."/>
        </authorList>
    </citation>
    <scope>NUCLEOTIDE SEQUENCE</scope>
    <source>
        <tissue evidence="10">Leaves</tissue>
    </source>
</reference>
<dbReference type="EMBL" id="MNCJ02000318">
    <property type="protein sequence ID" value="KAF5816581.1"/>
    <property type="molecule type" value="Genomic_DNA"/>
</dbReference>
<sequence length="400" mass="42760">MVFKQPRIFSTIKHEFDVKDVEGVGGVSLEQDLLSKWYAACHSTNGQFTLSNIHIGPVTFQGPCPANRNKMVVNVVGSVVAKPKSAWPPNNSDTWIKFEHVENLVITGTGNFNGQGLDWWNSCGGKALAFNDCRGLLLDRVTSINSPRNHISINACNGATISNINIMAPNSSPNTDGIDISNINGVNINGGHIGTGDDCIAINGNSFNINITNLNCGPGHGISVGSLGRNGAKDVVRNIRVIGATFSGTQNGVRIKTVPGGSGSASQITFSNITMVNVQNPIILSQFYCPHVDPKDCKNKRQMVHISGVSFEDIHGTCTTPNAIDINCSENLNSCVGITLKKINIQAANGSFNAGSRCVDTNVQIIGSVFPRVTCIRAPHIIEMPLDYDYIESEPALATN</sequence>
<dbReference type="GO" id="GO:0016829">
    <property type="term" value="F:lyase activity"/>
    <property type="evidence" value="ECO:0007669"/>
    <property type="project" value="UniProtKB-KW"/>
</dbReference>
<dbReference type="EC" id="3.2.1.15" evidence="10"/>
<dbReference type="GO" id="GO:0004650">
    <property type="term" value="F:polygalacturonase activity"/>
    <property type="evidence" value="ECO:0007669"/>
    <property type="project" value="UniProtKB-EC"/>
</dbReference>
<evidence type="ECO:0000256" key="5">
    <source>
        <dbReference type="ARBA" id="ARBA00022801"/>
    </source>
</evidence>
<dbReference type="GO" id="GO:0005975">
    <property type="term" value="P:carbohydrate metabolic process"/>
    <property type="evidence" value="ECO:0007669"/>
    <property type="project" value="InterPro"/>
</dbReference>
<reference evidence="10 12" key="1">
    <citation type="journal article" date="2017" name="Nature">
        <title>The sunflower genome provides insights into oil metabolism, flowering and Asterid evolution.</title>
        <authorList>
            <person name="Badouin H."/>
            <person name="Gouzy J."/>
            <person name="Grassa C.J."/>
            <person name="Murat F."/>
            <person name="Staton S.E."/>
            <person name="Cottret L."/>
            <person name="Lelandais-Briere C."/>
            <person name="Owens G.L."/>
            <person name="Carrere S."/>
            <person name="Mayjonade B."/>
            <person name="Legrand L."/>
            <person name="Gill N."/>
            <person name="Kane N.C."/>
            <person name="Bowers J.E."/>
            <person name="Hubner S."/>
            <person name="Bellec A."/>
            <person name="Berard A."/>
            <person name="Berges H."/>
            <person name="Blanchet N."/>
            <person name="Boniface M.C."/>
            <person name="Brunel D."/>
            <person name="Catrice O."/>
            <person name="Chaidir N."/>
            <person name="Claudel C."/>
            <person name="Donnadieu C."/>
            <person name="Faraut T."/>
            <person name="Fievet G."/>
            <person name="Helmstetter N."/>
            <person name="King M."/>
            <person name="Knapp S.J."/>
            <person name="Lai Z."/>
            <person name="Le Paslier M.C."/>
            <person name="Lippi Y."/>
            <person name="Lorenzon L."/>
            <person name="Mandel J.R."/>
            <person name="Marage G."/>
            <person name="Marchand G."/>
            <person name="Marquand E."/>
            <person name="Bret-Mestries E."/>
            <person name="Morien E."/>
            <person name="Nambeesan S."/>
            <person name="Nguyen T."/>
            <person name="Pegot-Espagnet P."/>
            <person name="Pouilly N."/>
            <person name="Raftis F."/>
            <person name="Sallet E."/>
            <person name="Schiex T."/>
            <person name="Thomas J."/>
            <person name="Vandecasteele C."/>
            <person name="Vares D."/>
            <person name="Vear F."/>
            <person name="Vautrin S."/>
            <person name="Crespi M."/>
            <person name="Mangin B."/>
            <person name="Burke J.M."/>
            <person name="Salse J."/>
            <person name="Munos S."/>
            <person name="Vincourt P."/>
            <person name="Rieseberg L.H."/>
            <person name="Langlade N.B."/>
        </authorList>
    </citation>
    <scope>NUCLEOTIDE SEQUENCE [LARGE SCALE GENOMIC DNA]</scope>
    <source>
        <strain evidence="12">cv. SF193</strain>
        <tissue evidence="10">Leaves</tissue>
    </source>
</reference>
<evidence type="ECO:0000313" key="12">
    <source>
        <dbReference type="Proteomes" id="UP000215914"/>
    </source>
</evidence>
<dbReference type="InterPro" id="IPR012334">
    <property type="entry name" value="Pectin_lyas_fold"/>
</dbReference>
<keyword evidence="4" id="KW-0964">Secreted</keyword>
<name>A0A251VCD6_HELAN</name>
<comment type="similarity">
    <text evidence="2 9">Belongs to the glycosyl hydrolase 28 family.</text>
</comment>
<dbReference type="Proteomes" id="UP000215914">
    <property type="component" value="Chromosome 3"/>
</dbReference>
<dbReference type="AlphaFoldDB" id="A0A251VCD6"/>
<dbReference type="InterPro" id="IPR006626">
    <property type="entry name" value="PbH1"/>
</dbReference>
<keyword evidence="7" id="KW-0961">Cell wall biogenesis/degradation</keyword>
<accession>A0A251VCD6</accession>
<keyword evidence="3" id="KW-0134">Cell wall</keyword>
<keyword evidence="5 9" id="KW-0378">Hydrolase</keyword>
<dbReference type="Gene3D" id="2.160.20.10">
    <property type="entry name" value="Single-stranded right-handed beta-helix, Pectin lyase-like"/>
    <property type="match status" value="1"/>
</dbReference>
<evidence type="ECO:0000256" key="9">
    <source>
        <dbReference type="RuleBase" id="RU361169"/>
    </source>
</evidence>
<dbReference type="InParanoid" id="A0A251VCD6"/>
<feature type="active site" evidence="8">
    <location>
        <position position="220"/>
    </location>
</feature>
<evidence type="ECO:0000313" key="11">
    <source>
        <dbReference type="EMBL" id="OTG32929.1"/>
    </source>
</evidence>
<dbReference type="EMBL" id="CM007892">
    <property type="protein sequence ID" value="OTG32929.1"/>
    <property type="molecule type" value="Genomic_DNA"/>
</dbReference>
<dbReference type="SUPFAM" id="SSF51126">
    <property type="entry name" value="Pectin lyase-like"/>
    <property type="match status" value="1"/>
</dbReference>
<comment type="subcellular location">
    <subcellularLocation>
        <location evidence="1">Secreted</location>
        <location evidence="1">Cell wall</location>
    </subcellularLocation>
</comment>
<dbReference type="GO" id="GO:0071555">
    <property type="term" value="P:cell wall organization"/>
    <property type="evidence" value="ECO:0007669"/>
    <property type="project" value="UniProtKB-KW"/>
</dbReference>
<dbReference type="InterPro" id="IPR011050">
    <property type="entry name" value="Pectin_lyase_fold/virulence"/>
</dbReference>
<dbReference type="PROSITE" id="PS00502">
    <property type="entry name" value="POLYGALACTURONASE"/>
    <property type="match status" value="1"/>
</dbReference>
<dbReference type="SMART" id="SM00710">
    <property type="entry name" value="PbH1"/>
    <property type="match status" value="6"/>
</dbReference>
<evidence type="ECO:0000256" key="6">
    <source>
        <dbReference type="ARBA" id="ARBA00023295"/>
    </source>
</evidence>
<evidence type="ECO:0000256" key="8">
    <source>
        <dbReference type="PROSITE-ProRule" id="PRU10052"/>
    </source>
</evidence>
<dbReference type="STRING" id="4232.A0A251VCD6"/>
<keyword evidence="12" id="KW-1185">Reference proteome</keyword>
<evidence type="ECO:0000256" key="1">
    <source>
        <dbReference type="ARBA" id="ARBA00004191"/>
    </source>
</evidence>
<organism evidence="11 12">
    <name type="scientific">Helianthus annuus</name>
    <name type="common">Common sunflower</name>
    <dbReference type="NCBI Taxonomy" id="4232"/>
    <lineage>
        <taxon>Eukaryota</taxon>
        <taxon>Viridiplantae</taxon>
        <taxon>Streptophyta</taxon>
        <taxon>Embryophyta</taxon>
        <taxon>Tracheophyta</taxon>
        <taxon>Spermatophyta</taxon>
        <taxon>Magnoliopsida</taxon>
        <taxon>eudicotyledons</taxon>
        <taxon>Gunneridae</taxon>
        <taxon>Pentapetalae</taxon>
        <taxon>asterids</taxon>
        <taxon>campanulids</taxon>
        <taxon>Asterales</taxon>
        <taxon>Asteraceae</taxon>
        <taxon>Asteroideae</taxon>
        <taxon>Heliantheae alliance</taxon>
        <taxon>Heliantheae</taxon>
        <taxon>Helianthus</taxon>
    </lineage>
</organism>
<gene>
    <name evidence="11" type="ORF">HannXRQ_Chr03g0091971</name>
    <name evidence="10" type="ORF">HanXRQr2_Chr03g0135851</name>
</gene>
<dbReference type="PANTHER" id="PTHR31375">
    <property type="match status" value="1"/>
</dbReference>
<dbReference type="OMA" id="WEFNNIA"/>
<proteinExistence type="inferred from homology"/>
<evidence type="ECO:0000256" key="2">
    <source>
        <dbReference type="ARBA" id="ARBA00008834"/>
    </source>
</evidence>